<evidence type="ECO:0000256" key="1">
    <source>
        <dbReference type="SAM" id="MobiDB-lite"/>
    </source>
</evidence>
<feature type="chain" id="PRO_5020631170" evidence="2">
    <location>
        <begin position="26"/>
        <end position="236"/>
    </location>
</feature>
<name>A0A4R2MNE7_RUBGE</name>
<dbReference type="InterPro" id="IPR021455">
    <property type="entry name" value="DUF3106"/>
</dbReference>
<feature type="compositionally biased region" description="Basic and acidic residues" evidence="1">
    <location>
        <begin position="124"/>
        <end position="147"/>
    </location>
</feature>
<evidence type="ECO:0000313" key="3">
    <source>
        <dbReference type="EMBL" id="TCP04596.1"/>
    </source>
</evidence>
<feature type="region of interest" description="Disordered" evidence="1">
    <location>
        <begin position="122"/>
        <end position="168"/>
    </location>
</feature>
<evidence type="ECO:0000256" key="2">
    <source>
        <dbReference type="SAM" id="SignalP"/>
    </source>
</evidence>
<comment type="caution">
    <text evidence="3">The sequence shown here is derived from an EMBL/GenBank/DDBJ whole genome shotgun (WGS) entry which is preliminary data.</text>
</comment>
<dbReference type="RefSeq" id="WP_132645088.1">
    <property type="nucleotide sequence ID" value="NZ_CP181386.1"/>
</dbReference>
<feature type="signal peptide" evidence="2">
    <location>
        <begin position="1"/>
        <end position="25"/>
    </location>
</feature>
<protein>
    <submittedName>
        <fullName evidence="3">Uncharacterized protein DUF3106</fullName>
    </submittedName>
</protein>
<dbReference type="EMBL" id="SLXD01000002">
    <property type="protein sequence ID" value="TCP04596.1"/>
    <property type="molecule type" value="Genomic_DNA"/>
</dbReference>
<dbReference type="Proteomes" id="UP000295106">
    <property type="component" value="Unassembled WGS sequence"/>
</dbReference>
<organism evidence="3 4">
    <name type="scientific">Rubrivivax gelatinosus</name>
    <name type="common">Rhodocyclus gelatinosus</name>
    <name type="synonym">Rhodopseudomonas gelatinosa</name>
    <dbReference type="NCBI Taxonomy" id="28068"/>
    <lineage>
        <taxon>Bacteria</taxon>
        <taxon>Pseudomonadati</taxon>
        <taxon>Pseudomonadota</taxon>
        <taxon>Betaproteobacteria</taxon>
        <taxon>Burkholderiales</taxon>
        <taxon>Sphaerotilaceae</taxon>
        <taxon>Rubrivivax</taxon>
    </lineage>
</organism>
<dbReference type="OrthoDB" id="9796567at2"/>
<proteinExistence type="predicted"/>
<dbReference type="Pfam" id="PF11304">
    <property type="entry name" value="DUF3106"/>
    <property type="match status" value="1"/>
</dbReference>
<dbReference type="AlphaFoldDB" id="A0A4R2MNE7"/>
<sequence length="236" mass="25877">MTLRPAAIAAFVIAAVFATAAPAGAAEADPSWTQLTAAQRKALAPLQDDWRNIDSTGKERWLSVAARFPKMSQSERQRVQERMAAWTQLTPSERARARLQFQQARQFSAEDRQARWQAYQALPDDERKQLAERARPPKRAETRMRDGADDEDGKPKRNIVATPRPQVPKPVAPAVIQAAPGATTTLITTQPSSPAHHQAGMPKIIATDGFVNPVTLLPRRGPQGAAVRSQVASEPR</sequence>
<feature type="region of interest" description="Disordered" evidence="1">
    <location>
        <begin position="217"/>
        <end position="236"/>
    </location>
</feature>
<reference evidence="3 4" key="1">
    <citation type="submission" date="2019-03" db="EMBL/GenBank/DDBJ databases">
        <title>Genomic Encyclopedia of Type Strains, Phase IV (KMG-IV): sequencing the most valuable type-strain genomes for metagenomic binning, comparative biology and taxonomic classification.</title>
        <authorList>
            <person name="Goeker M."/>
        </authorList>
    </citation>
    <scope>NUCLEOTIDE SEQUENCE [LARGE SCALE GENOMIC DNA]</scope>
    <source>
        <strain evidence="3 4">DSM 1709</strain>
    </source>
</reference>
<keyword evidence="2" id="KW-0732">Signal</keyword>
<accession>A0A4R2MNE7</accession>
<evidence type="ECO:0000313" key="4">
    <source>
        <dbReference type="Proteomes" id="UP000295106"/>
    </source>
</evidence>
<dbReference type="GeneID" id="99684859"/>
<gene>
    <name evidence="3" type="ORF">EV684_102356</name>
</gene>